<protein>
    <submittedName>
        <fullName evidence="5">ATP-dependent zinc metalloprotease FTSH 1, chloroplastic-like</fullName>
    </submittedName>
</protein>
<evidence type="ECO:0000313" key="5">
    <source>
        <dbReference type="EMBL" id="KZV54663.1"/>
    </source>
</evidence>
<keyword evidence="1" id="KW-0479">Metal-binding</keyword>
<evidence type="ECO:0000256" key="1">
    <source>
        <dbReference type="ARBA" id="ARBA00022723"/>
    </source>
</evidence>
<dbReference type="GO" id="GO:0008237">
    <property type="term" value="F:metallopeptidase activity"/>
    <property type="evidence" value="ECO:0007669"/>
    <property type="project" value="UniProtKB-KW"/>
</dbReference>
<keyword evidence="3" id="KW-0862">Zinc</keyword>
<keyword evidence="5" id="KW-0378">Hydrolase</keyword>
<dbReference type="AlphaFoldDB" id="A0A2Z7D5A1"/>
<keyword evidence="5" id="KW-0645">Protease</keyword>
<evidence type="ECO:0000313" key="6">
    <source>
        <dbReference type="Proteomes" id="UP000250235"/>
    </source>
</evidence>
<dbReference type="EMBL" id="KQ989428">
    <property type="protein sequence ID" value="KZV54663.1"/>
    <property type="molecule type" value="Genomic_DNA"/>
</dbReference>
<dbReference type="Pfam" id="PF02892">
    <property type="entry name" value="zf-BED"/>
    <property type="match status" value="1"/>
</dbReference>
<accession>A0A2Z7D5A1</accession>
<dbReference type="GO" id="GO:0006508">
    <property type="term" value="P:proteolysis"/>
    <property type="evidence" value="ECO:0007669"/>
    <property type="project" value="UniProtKB-KW"/>
</dbReference>
<dbReference type="InterPro" id="IPR003656">
    <property type="entry name" value="Znf_BED"/>
</dbReference>
<evidence type="ECO:0000256" key="3">
    <source>
        <dbReference type="ARBA" id="ARBA00022833"/>
    </source>
</evidence>
<dbReference type="OrthoDB" id="1641943at2759"/>
<keyword evidence="6" id="KW-1185">Reference proteome</keyword>
<reference evidence="5 6" key="1">
    <citation type="journal article" date="2015" name="Proc. Natl. Acad. Sci. U.S.A.">
        <title>The resurrection genome of Boea hygrometrica: A blueprint for survival of dehydration.</title>
        <authorList>
            <person name="Xiao L."/>
            <person name="Yang G."/>
            <person name="Zhang L."/>
            <person name="Yang X."/>
            <person name="Zhao S."/>
            <person name="Ji Z."/>
            <person name="Zhou Q."/>
            <person name="Hu M."/>
            <person name="Wang Y."/>
            <person name="Chen M."/>
            <person name="Xu Y."/>
            <person name="Jin H."/>
            <person name="Xiao X."/>
            <person name="Hu G."/>
            <person name="Bao F."/>
            <person name="Hu Y."/>
            <person name="Wan P."/>
            <person name="Li L."/>
            <person name="Deng X."/>
            <person name="Kuang T."/>
            <person name="Xiang C."/>
            <person name="Zhu J.K."/>
            <person name="Oliver M.J."/>
            <person name="He Y."/>
        </authorList>
    </citation>
    <scope>NUCLEOTIDE SEQUENCE [LARGE SCALE GENOMIC DNA]</scope>
    <source>
        <strain evidence="6">cv. XS01</strain>
    </source>
</reference>
<proteinExistence type="predicted"/>
<dbReference type="Proteomes" id="UP000250235">
    <property type="component" value="Unassembled WGS sequence"/>
</dbReference>
<evidence type="ECO:0000259" key="4">
    <source>
        <dbReference type="Pfam" id="PF02892"/>
    </source>
</evidence>
<keyword evidence="2" id="KW-0863">Zinc-finger</keyword>
<organism evidence="5 6">
    <name type="scientific">Dorcoceras hygrometricum</name>
    <dbReference type="NCBI Taxonomy" id="472368"/>
    <lineage>
        <taxon>Eukaryota</taxon>
        <taxon>Viridiplantae</taxon>
        <taxon>Streptophyta</taxon>
        <taxon>Embryophyta</taxon>
        <taxon>Tracheophyta</taxon>
        <taxon>Spermatophyta</taxon>
        <taxon>Magnoliopsida</taxon>
        <taxon>eudicotyledons</taxon>
        <taxon>Gunneridae</taxon>
        <taxon>Pentapetalae</taxon>
        <taxon>asterids</taxon>
        <taxon>lamiids</taxon>
        <taxon>Lamiales</taxon>
        <taxon>Gesneriaceae</taxon>
        <taxon>Didymocarpoideae</taxon>
        <taxon>Trichosporeae</taxon>
        <taxon>Loxocarpinae</taxon>
        <taxon>Dorcoceras</taxon>
    </lineage>
</organism>
<evidence type="ECO:0000256" key="2">
    <source>
        <dbReference type="ARBA" id="ARBA00022771"/>
    </source>
</evidence>
<dbReference type="GO" id="GO:0003677">
    <property type="term" value="F:DNA binding"/>
    <property type="evidence" value="ECO:0007669"/>
    <property type="project" value="InterPro"/>
</dbReference>
<keyword evidence="5" id="KW-0482">Metalloprotease</keyword>
<sequence>MPTVLMGGRSKFDIFIKHFDKVTLLSGDLQAICKYCSKSYKWQHEGGYGTLNRHIEKNHPVKIDISRTQTQIPTFSSQYGNDSQLFKFLNLNLGMKLC</sequence>
<dbReference type="GO" id="GO:0008270">
    <property type="term" value="F:zinc ion binding"/>
    <property type="evidence" value="ECO:0007669"/>
    <property type="project" value="UniProtKB-KW"/>
</dbReference>
<feature type="domain" description="BED-type" evidence="4">
    <location>
        <begin position="17"/>
        <end position="60"/>
    </location>
</feature>
<name>A0A2Z7D5A1_9LAMI</name>
<gene>
    <name evidence="5" type="ORF">F511_43833</name>
</gene>